<dbReference type="Proteomes" id="UP001281003">
    <property type="component" value="Unassembled WGS sequence"/>
</dbReference>
<dbReference type="EMBL" id="JAUTDP010000014">
    <property type="protein sequence ID" value="KAK3388991.1"/>
    <property type="molecule type" value="Genomic_DNA"/>
</dbReference>
<evidence type="ECO:0000313" key="2">
    <source>
        <dbReference type="Proteomes" id="UP001281003"/>
    </source>
</evidence>
<reference evidence="1" key="2">
    <citation type="submission" date="2023-07" db="EMBL/GenBank/DDBJ databases">
        <authorList>
            <consortium name="Lawrence Berkeley National Laboratory"/>
            <person name="Haridas S."/>
            <person name="Hensen N."/>
            <person name="Bonometti L."/>
            <person name="Westerberg I."/>
            <person name="Brannstrom I.O."/>
            <person name="Guillou S."/>
            <person name="Cros-Aarteil S."/>
            <person name="Calhoun S."/>
            <person name="Kuo A."/>
            <person name="Mondo S."/>
            <person name="Pangilinan J."/>
            <person name="Riley R."/>
            <person name="LaButti K."/>
            <person name="Andreopoulos B."/>
            <person name="Lipzen A."/>
            <person name="Chen C."/>
            <person name="Yanf M."/>
            <person name="Daum C."/>
            <person name="Ng V."/>
            <person name="Clum A."/>
            <person name="Steindorff A."/>
            <person name="Ohm R."/>
            <person name="Martin F."/>
            <person name="Silar P."/>
            <person name="Natvig D."/>
            <person name="Lalanne C."/>
            <person name="Gautier V."/>
            <person name="Ament-velasquez S.L."/>
            <person name="Kruys A."/>
            <person name="Hutchinson M.I."/>
            <person name="Powell A.J."/>
            <person name="Barry K."/>
            <person name="Miller A.N."/>
            <person name="Grigoriev I.V."/>
            <person name="Debuchy R."/>
            <person name="Gladieux P."/>
            <person name="Thoren M.H."/>
            <person name="Johannesson H."/>
        </authorList>
    </citation>
    <scope>NUCLEOTIDE SEQUENCE</scope>
    <source>
        <strain evidence="1">FGSC 1904</strain>
    </source>
</reference>
<evidence type="ECO:0000313" key="1">
    <source>
        <dbReference type="EMBL" id="KAK3388991.1"/>
    </source>
</evidence>
<comment type="caution">
    <text evidence="1">The sequence shown here is derived from an EMBL/GenBank/DDBJ whole genome shotgun (WGS) entry which is preliminary data.</text>
</comment>
<accession>A0AAE0NWJ2</accession>
<reference evidence="1" key="1">
    <citation type="journal article" date="2023" name="Mol. Phylogenet. Evol.">
        <title>Genome-scale phylogeny and comparative genomics of the fungal order Sordariales.</title>
        <authorList>
            <person name="Hensen N."/>
            <person name="Bonometti L."/>
            <person name="Westerberg I."/>
            <person name="Brannstrom I.O."/>
            <person name="Guillou S."/>
            <person name="Cros-Aarteil S."/>
            <person name="Calhoun S."/>
            <person name="Haridas S."/>
            <person name="Kuo A."/>
            <person name="Mondo S."/>
            <person name="Pangilinan J."/>
            <person name="Riley R."/>
            <person name="LaButti K."/>
            <person name="Andreopoulos B."/>
            <person name="Lipzen A."/>
            <person name="Chen C."/>
            <person name="Yan M."/>
            <person name="Daum C."/>
            <person name="Ng V."/>
            <person name="Clum A."/>
            <person name="Steindorff A."/>
            <person name="Ohm R.A."/>
            <person name="Martin F."/>
            <person name="Silar P."/>
            <person name="Natvig D.O."/>
            <person name="Lalanne C."/>
            <person name="Gautier V."/>
            <person name="Ament-Velasquez S.L."/>
            <person name="Kruys A."/>
            <person name="Hutchinson M.I."/>
            <person name="Powell A.J."/>
            <person name="Barry K."/>
            <person name="Miller A.N."/>
            <person name="Grigoriev I.V."/>
            <person name="Debuchy R."/>
            <person name="Gladieux P."/>
            <person name="Hiltunen Thoren M."/>
            <person name="Johannesson H."/>
        </authorList>
    </citation>
    <scope>NUCLEOTIDE SEQUENCE</scope>
    <source>
        <strain evidence="1">FGSC 1904</strain>
    </source>
</reference>
<proteinExistence type="predicted"/>
<dbReference type="AlphaFoldDB" id="A0AAE0NWJ2"/>
<sequence>MSKPEQQELVNHQGQGALVDFANLPGVRCPECQKKGVETWVIRGRACPVCRHECL</sequence>
<name>A0AAE0NWJ2_SORBR</name>
<organism evidence="1 2">
    <name type="scientific">Sordaria brevicollis</name>
    <dbReference type="NCBI Taxonomy" id="83679"/>
    <lineage>
        <taxon>Eukaryota</taxon>
        <taxon>Fungi</taxon>
        <taxon>Dikarya</taxon>
        <taxon>Ascomycota</taxon>
        <taxon>Pezizomycotina</taxon>
        <taxon>Sordariomycetes</taxon>
        <taxon>Sordariomycetidae</taxon>
        <taxon>Sordariales</taxon>
        <taxon>Sordariaceae</taxon>
        <taxon>Sordaria</taxon>
    </lineage>
</organism>
<gene>
    <name evidence="1" type="ORF">B0T20DRAFT_363507</name>
</gene>
<keyword evidence="2" id="KW-1185">Reference proteome</keyword>
<protein>
    <submittedName>
        <fullName evidence="1">Uncharacterized protein</fullName>
    </submittedName>
</protein>